<evidence type="ECO:0000313" key="2">
    <source>
        <dbReference type="EMBL" id="VAX05790.1"/>
    </source>
</evidence>
<keyword evidence="1" id="KW-0812">Transmembrane</keyword>
<dbReference type="AlphaFoldDB" id="A0A3B1B6A4"/>
<feature type="transmembrane region" description="Helical" evidence="1">
    <location>
        <begin position="7"/>
        <end position="30"/>
    </location>
</feature>
<proteinExistence type="predicted"/>
<keyword evidence="1" id="KW-0472">Membrane</keyword>
<accession>A0A3B1B6A4</accession>
<feature type="non-terminal residue" evidence="2">
    <location>
        <position position="35"/>
    </location>
</feature>
<organism evidence="2">
    <name type="scientific">hydrothermal vent metagenome</name>
    <dbReference type="NCBI Taxonomy" id="652676"/>
    <lineage>
        <taxon>unclassified sequences</taxon>
        <taxon>metagenomes</taxon>
        <taxon>ecological metagenomes</taxon>
    </lineage>
</organism>
<protein>
    <submittedName>
        <fullName evidence="2">Uncharacterized protein</fullName>
    </submittedName>
</protein>
<evidence type="ECO:0000256" key="1">
    <source>
        <dbReference type="SAM" id="Phobius"/>
    </source>
</evidence>
<dbReference type="EMBL" id="UOFW01000146">
    <property type="protein sequence ID" value="VAX05790.1"/>
    <property type="molecule type" value="Genomic_DNA"/>
</dbReference>
<keyword evidence="1" id="KW-1133">Transmembrane helix</keyword>
<gene>
    <name evidence="2" type="ORF">MNBD_ALPHA03-1781</name>
</gene>
<name>A0A3B1B6A4_9ZZZZ</name>
<sequence length="35" mass="3541">MAFKIKGSIIVAVVIAAAISGWMYTGSIVIGGQST</sequence>
<reference evidence="2" key="1">
    <citation type="submission" date="2018-06" db="EMBL/GenBank/DDBJ databases">
        <authorList>
            <person name="Zhirakovskaya E."/>
        </authorList>
    </citation>
    <scope>NUCLEOTIDE SEQUENCE</scope>
</reference>